<keyword evidence="1" id="KW-0812">Transmembrane</keyword>
<dbReference type="Proteomes" id="UP001224775">
    <property type="component" value="Unassembled WGS sequence"/>
</dbReference>
<comment type="caution">
    <text evidence="2">The sequence shown here is derived from an EMBL/GenBank/DDBJ whole genome shotgun (WGS) entry which is preliminary data.</text>
</comment>
<feature type="transmembrane region" description="Helical" evidence="1">
    <location>
        <begin position="74"/>
        <end position="96"/>
    </location>
</feature>
<keyword evidence="3" id="KW-1185">Reference proteome</keyword>
<dbReference type="InterPro" id="IPR019634">
    <property type="entry name" value="Uncharacterised_Ycf49"/>
</dbReference>
<sequence>MTFSASFQPIHNFLSPSLSSSFRSMTNMDMFKVSSLSDSAFAGAVASKLYPASMLPTLGEAYFRTQNEMECPRGAAVGFFAQIATIIISIPMISIAKRTAGVSSLLEIDWLHFIEAFMFWSSIHVQCMSFRQSVRAMEKHEPLPKSTLEYSPMAIKVLLLYCSAFVVGLGHYFANPSSWHKVELLGGLGDLGNKKTLLPGEVSFLTWIFHWSMILDFFVLLRCMWRWGDVDCTNNCKWKVYAQLHLPACIINGVVVMNHLHRDRIVALKALHPMLVFISSVFTLLGSYAIVKEKGWNVNDNKRKVRWSSFLVTAKREGHVKSRDWDMKYTLESIAVGAALAFISSRFTV</sequence>
<protein>
    <submittedName>
        <fullName evidence="2">Uncharacterized protein</fullName>
    </submittedName>
</protein>
<keyword evidence="1" id="KW-1133">Transmembrane helix</keyword>
<feature type="transmembrane region" description="Helical" evidence="1">
    <location>
        <begin position="155"/>
        <end position="174"/>
    </location>
</feature>
<evidence type="ECO:0000313" key="3">
    <source>
        <dbReference type="Proteomes" id="UP001224775"/>
    </source>
</evidence>
<organism evidence="2 3">
    <name type="scientific">Skeletonema marinoi</name>
    <dbReference type="NCBI Taxonomy" id="267567"/>
    <lineage>
        <taxon>Eukaryota</taxon>
        <taxon>Sar</taxon>
        <taxon>Stramenopiles</taxon>
        <taxon>Ochrophyta</taxon>
        <taxon>Bacillariophyta</taxon>
        <taxon>Coscinodiscophyceae</taxon>
        <taxon>Thalassiosirophycidae</taxon>
        <taxon>Thalassiosirales</taxon>
        <taxon>Skeletonemataceae</taxon>
        <taxon>Skeletonema</taxon>
        <taxon>Skeletonema marinoi-dohrnii complex</taxon>
    </lineage>
</organism>
<gene>
    <name evidence="2" type="ORF">QTG54_007718</name>
</gene>
<dbReference type="Pfam" id="PF10693">
    <property type="entry name" value="DUF2499"/>
    <property type="match status" value="1"/>
</dbReference>
<dbReference type="AlphaFoldDB" id="A0AAD9DD09"/>
<feature type="transmembrane region" description="Helical" evidence="1">
    <location>
        <begin position="116"/>
        <end position="134"/>
    </location>
</feature>
<keyword evidence="1" id="KW-0472">Membrane</keyword>
<feature type="transmembrane region" description="Helical" evidence="1">
    <location>
        <begin position="204"/>
        <end position="221"/>
    </location>
</feature>
<accession>A0AAD9DD09</accession>
<dbReference type="EMBL" id="JATAAI010000013">
    <property type="protein sequence ID" value="KAK1741240.1"/>
    <property type="molecule type" value="Genomic_DNA"/>
</dbReference>
<dbReference type="Pfam" id="PF12159">
    <property type="entry name" value="DUF3593"/>
    <property type="match status" value="1"/>
</dbReference>
<evidence type="ECO:0000313" key="2">
    <source>
        <dbReference type="EMBL" id="KAK1741240.1"/>
    </source>
</evidence>
<feature type="transmembrane region" description="Helical" evidence="1">
    <location>
        <begin position="270"/>
        <end position="291"/>
    </location>
</feature>
<dbReference type="InterPro" id="IPR021995">
    <property type="entry name" value="DUF3593"/>
</dbReference>
<reference evidence="2" key="1">
    <citation type="submission" date="2023-06" db="EMBL/GenBank/DDBJ databases">
        <title>Survivors Of The Sea: Transcriptome response of Skeletonema marinoi to long-term dormancy.</title>
        <authorList>
            <person name="Pinder M.I.M."/>
            <person name="Kourtchenko O."/>
            <person name="Robertson E.K."/>
            <person name="Larsson T."/>
            <person name="Maumus F."/>
            <person name="Osuna-Cruz C.M."/>
            <person name="Vancaester E."/>
            <person name="Stenow R."/>
            <person name="Vandepoele K."/>
            <person name="Ploug H."/>
            <person name="Bruchert V."/>
            <person name="Godhe A."/>
            <person name="Topel M."/>
        </authorList>
    </citation>
    <scope>NUCLEOTIDE SEQUENCE</scope>
    <source>
        <strain evidence="2">R05AC</strain>
    </source>
</reference>
<evidence type="ECO:0000256" key="1">
    <source>
        <dbReference type="SAM" id="Phobius"/>
    </source>
</evidence>
<proteinExistence type="predicted"/>
<name>A0AAD9DD09_9STRA</name>